<dbReference type="InterPro" id="IPR050155">
    <property type="entry name" value="HAD-like_hydrolase_sf"/>
</dbReference>
<proteinExistence type="predicted"/>
<dbReference type="Proteomes" id="UP000027981">
    <property type="component" value="Chromosome"/>
</dbReference>
<protein>
    <submittedName>
        <fullName evidence="1">Hydrolase</fullName>
    </submittedName>
</protein>
<dbReference type="InterPro" id="IPR036412">
    <property type="entry name" value="HAD-like_sf"/>
</dbReference>
<dbReference type="GO" id="GO:0006281">
    <property type="term" value="P:DNA repair"/>
    <property type="evidence" value="ECO:0007669"/>
    <property type="project" value="TreeGrafter"/>
</dbReference>
<dbReference type="OrthoDB" id="8384at2157"/>
<dbReference type="Pfam" id="PF00702">
    <property type="entry name" value="Hydrolase"/>
    <property type="match status" value="1"/>
</dbReference>
<reference evidence="2" key="1">
    <citation type="submission" date="2013-06" db="EMBL/GenBank/DDBJ databases">
        <title>Complete Genome Sequence of Hyperthermophilic Palaeococcus pacificus DY20341T, Isolated from a Deep-Sea Hydrothermal Sediments.</title>
        <authorList>
            <person name="Zeng X."/>
            <person name="Shao Z."/>
        </authorList>
    </citation>
    <scope>NUCLEOTIDE SEQUENCE [LARGE SCALE GENOMIC DNA]</scope>
    <source>
        <strain evidence="2">DY20341</strain>
    </source>
</reference>
<dbReference type="eggNOG" id="arCOG04692">
    <property type="taxonomic scope" value="Archaea"/>
</dbReference>
<evidence type="ECO:0000313" key="2">
    <source>
        <dbReference type="Proteomes" id="UP000027981"/>
    </source>
</evidence>
<accession>A0A075LR42</accession>
<dbReference type="RefSeq" id="WP_048164781.1">
    <property type="nucleotide sequence ID" value="NZ_CP006019.1"/>
</dbReference>
<dbReference type="Gene3D" id="3.40.50.1000">
    <property type="entry name" value="HAD superfamily/HAD-like"/>
    <property type="match status" value="1"/>
</dbReference>
<dbReference type="AlphaFoldDB" id="A0A075LR42"/>
<dbReference type="SUPFAM" id="SSF56784">
    <property type="entry name" value="HAD-like"/>
    <property type="match status" value="1"/>
</dbReference>
<dbReference type="CDD" id="cd01427">
    <property type="entry name" value="HAD_like"/>
    <property type="match status" value="1"/>
</dbReference>
<evidence type="ECO:0000313" key="1">
    <source>
        <dbReference type="EMBL" id="AIF69195.1"/>
    </source>
</evidence>
<keyword evidence="1" id="KW-0378">Hydrolase</keyword>
<dbReference type="InterPro" id="IPR023214">
    <property type="entry name" value="HAD_sf"/>
</dbReference>
<dbReference type="PANTHER" id="PTHR43434:SF1">
    <property type="entry name" value="PHOSPHOGLYCOLATE PHOSPHATASE"/>
    <property type="match status" value="1"/>
</dbReference>
<dbReference type="GO" id="GO:0008967">
    <property type="term" value="F:phosphoglycolate phosphatase activity"/>
    <property type="evidence" value="ECO:0007669"/>
    <property type="project" value="TreeGrafter"/>
</dbReference>
<name>A0A075LR42_9EURY</name>
<dbReference type="EMBL" id="CP006019">
    <property type="protein sequence ID" value="AIF69195.1"/>
    <property type="molecule type" value="Genomic_DNA"/>
</dbReference>
<keyword evidence="2" id="KW-1185">Reference proteome</keyword>
<dbReference type="STRING" id="1343739.PAP_03890"/>
<dbReference type="PANTHER" id="PTHR43434">
    <property type="entry name" value="PHOSPHOGLYCOLATE PHOSPHATASE"/>
    <property type="match status" value="1"/>
</dbReference>
<organism evidence="1 2">
    <name type="scientific">Palaeococcus pacificus DY20341</name>
    <dbReference type="NCBI Taxonomy" id="1343739"/>
    <lineage>
        <taxon>Archaea</taxon>
        <taxon>Methanobacteriati</taxon>
        <taxon>Methanobacteriota</taxon>
        <taxon>Thermococci</taxon>
        <taxon>Thermococcales</taxon>
        <taxon>Thermococcaceae</taxon>
        <taxon>Palaeococcus</taxon>
    </lineage>
</organism>
<dbReference type="KEGG" id="ppac:PAP_03890"/>
<dbReference type="GeneID" id="24841904"/>
<dbReference type="HOGENOM" id="CLU_082635_0_0_2"/>
<sequence length="244" mass="28509">MKELKWLIFDVDGVLIDVSESYDLATKFTVEYFLKELGREKAIDVEIIRKLRRKGAFGDDFKVSEALILFALNGDVEGFVERFPEGEGIKWVRERFGTIVEPEEIERIFNTFYLGEHYKERAFEFDGLWKKEKPIVRKELLEKAGERFKLGVVTGRNKLELKLAEELIGFHFENAVTREFYVKPDPKALWHLTKGEEGIYIGDTVNDGLLVENYKKEYGKDFGFMMIGRDVRDVNEAMERLLKS</sequence>
<gene>
    <name evidence="1" type="ORF">PAP_03890</name>
</gene>
<reference evidence="1 2" key="2">
    <citation type="journal article" date="2015" name="Genome Announc.">
        <title>Complete Genome Sequence of Hyperthermophilic Piezophilic Archaeon Palaeococcus pacificus DY20341T, Isolated from Deep-Sea Hydrothermal Sediments.</title>
        <authorList>
            <person name="Zeng X."/>
            <person name="Jebbar M."/>
            <person name="Shao Z."/>
        </authorList>
    </citation>
    <scope>NUCLEOTIDE SEQUENCE [LARGE SCALE GENOMIC DNA]</scope>
    <source>
        <strain evidence="1 2">DY20341</strain>
    </source>
</reference>